<comment type="caution">
    <text evidence="1">The sequence shown here is derived from an EMBL/GenBank/DDBJ whole genome shotgun (WGS) entry which is preliminary data.</text>
</comment>
<evidence type="ECO:0000313" key="1">
    <source>
        <dbReference type="EMBL" id="KAB1223108.1"/>
    </source>
</evidence>
<dbReference type="Proteomes" id="UP000516437">
    <property type="component" value="Chromosome 2"/>
</dbReference>
<sequence>MDNPLEERLLESETQEQSDLKTRIWAESKRVWKIAFPSILSRVTSFGMLVMTQLFLGHVDELDLAAYALVQTVLVRFVKGILVSR</sequence>
<protein>
    <submittedName>
        <fullName evidence="1">Uncharacterized protein</fullName>
    </submittedName>
</protein>
<keyword evidence="2" id="KW-1185">Reference proteome</keyword>
<reference evidence="1 2" key="1">
    <citation type="journal article" date="2019" name="Plant Biotechnol. J.">
        <title>The red bayberry genome and genetic basis of sex determination.</title>
        <authorList>
            <person name="Jia H.M."/>
            <person name="Jia H.J."/>
            <person name="Cai Q.L."/>
            <person name="Wang Y."/>
            <person name="Zhao H.B."/>
            <person name="Yang W.F."/>
            <person name="Wang G.Y."/>
            <person name="Li Y.H."/>
            <person name="Zhan D.L."/>
            <person name="Shen Y.T."/>
            <person name="Niu Q.F."/>
            <person name="Chang L."/>
            <person name="Qiu J."/>
            <person name="Zhao L."/>
            <person name="Xie H.B."/>
            <person name="Fu W.Y."/>
            <person name="Jin J."/>
            <person name="Li X.W."/>
            <person name="Jiao Y."/>
            <person name="Zhou C.C."/>
            <person name="Tu T."/>
            <person name="Chai C.Y."/>
            <person name="Gao J.L."/>
            <person name="Fan L.J."/>
            <person name="van de Weg E."/>
            <person name="Wang J.Y."/>
            <person name="Gao Z.S."/>
        </authorList>
    </citation>
    <scope>NUCLEOTIDE SEQUENCE [LARGE SCALE GENOMIC DNA]</scope>
    <source>
        <tissue evidence="1">Leaves</tissue>
    </source>
</reference>
<gene>
    <name evidence="1" type="ORF">CJ030_MR2G018727</name>
</gene>
<proteinExistence type="predicted"/>
<dbReference type="OrthoDB" id="2126698at2759"/>
<name>A0A6A1WHH1_9ROSI</name>
<accession>A0A6A1WHH1</accession>
<dbReference type="EMBL" id="RXIC02000020">
    <property type="protein sequence ID" value="KAB1223108.1"/>
    <property type="molecule type" value="Genomic_DNA"/>
</dbReference>
<organism evidence="1 2">
    <name type="scientific">Morella rubra</name>
    <name type="common">Chinese bayberry</name>
    <dbReference type="NCBI Taxonomy" id="262757"/>
    <lineage>
        <taxon>Eukaryota</taxon>
        <taxon>Viridiplantae</taxon>
        <taxon>Streptophyta</taxon>
        <taxon>Embryophyta</taxon>
        <taxon>Tracheophyta</taxon>
        <taxon>Spermatophyta</taxon>
        <taxon>Magnoliopsida</taxon>
        <taxon>eudicotyledons</taxon>
        <taxon>Gunneridae</taxon>
        <taxon>Pentapetalae</taxon>
        <taxon>rosids</taxon>
        <taxon>fabids</taxon>
        <taxon>Fagales</taxon>
        <taxon>Myricaceae</taxon>
        <taxon>Morella</taxon>
    </lineage>
</organism>
<evidence type="ECO:0000313" key="2">
    <source>
        <dbReference type="Proteomes" id="UP000516437"/>
    </source>
</evidence>
<dbReference type="AlphaFoldDB" id="A0A6A1WHH1"/>